<dbReference type="AlphaFoldDB" id="A0A8J5V8B7"/>
<sequence length="381" mass="42976">MKMLGFAKFSLVGWSDGGITSLILAANYPQSVQKMVVYGSNAFILPHEMKTYESTKNIDTWSERMRAPLIAIYGEEYFRKTWTAWVEAMDKIYKNNNGDICKDFISKIKCPTLIVHGKKDVLVDQSHPEYLKNNIPNSRKIHIGIRNLSLTNDMEERKVSIKGVDINYGKTGAGKQTILLLTSTLGSIWTDFKPQIEGLNKEKFTIIAWDPPGYGKSRPPDRDCSEDHFARDADYAYELMKTLGFSKYSLVGWSGGGITSIIYASMRDINNWSEKMKAPLIAIYGEEYVTKVWTSWVDSIVDAYKNKNGDLCSEHIFKIKCPTLIIQGRKDVIVYPKHAVVMNQIIRNSSICPAFKTGSAGSSLKIRVLKPPANSHMFLSP</sequence>
<reference evidence="2" key="2">
    <citation type="submission" date="2021-04" db="EMBL/GenBank/DDBJ databases">
        <title>Genome-wide patterns of bracovirus chromosomal integration into multiple host tissues during parasitism.</title>
        <authorList>
            <person name="Chebbi M.A.C."/>
        </authorList>
    </citation>
    <scope>NUCLEOTIDE SEQUENCE</scope>
    <source>
        <tissue evidence="2">Whole body</tissue>
    </source>
</reference>
<feature type="domain" description="AB hydrolase-1" evidence="1">
    <location>
        <begin position="177"/>
        <end position="267"/>
    </location>
</feature>
<proteinExistence type="predicted"/>
<gene>
    <name evidence="2" type="ORF">G9C98_006015</name>
</gene>
<dbReference type="EMBL" id="JAAOIC020000047">
    <property type="protein sequence ID" value="KAG8037804.1"/>
    <property type="molecule type" value="Genomic_DNA"/>
</dbReference>
<evidence type="ECO:0000313" key="2">
    <source>
        <dbReference type="EMBL" id="KAG8037804.1"/>
    </source>
</evidence>
<organism evidence="2 3">
    <name type="scientific">Cotesia typhae</name>
    <dbReference type="NCBI Taxonomy" id="2053667"/>
    <lineage>
        <taxon>Eukaryota</taxon>
        <taxon>Metazoa</taxon>
        <taxon>Ecdysozoa</taxon>
        <taxon>Arthropoda</taxon>
        <taxon>Hexapoda</taxon>
        <taxon>Insecta</taxon>
        <taxon>Pterygota</taxon>
        <taxon>Neoptera</taxon>
        <taxon>Endopterygota</taxon>
        <taxon>Hymenoptera</taxon>
        <taxon>Apocrita</taxon>
        <taxon>Ichneumonoidea</taxon>
        <taxon>Braconidae</taxon>
        <taxon>Microgastrinae</taxon>
        <taxon>Cotesia</taxon>
    </lineage>
</organism>
<dbReference type="InterPro" id="IPR000073">
    <property type="entry name" value="AB_hydrolase_1"/>
</dbReference>
<dbReference type="PANTHER" id="PTHR46331">
    <property type="entry name" value="VALACYCLOVIR HYDROLASE"/>
    <property type="match status" value="1"/>
</dbReference>
<protein>
    <recommendedName>
        <fullName evidence="1">AB hydrolase-1 domain-containing protein</fullName>
    </recommendedName>
</protein>
<dbReference type="Proteomes" id="UP000729913">
    <property type="component" value="Unassembled WGS sequence"/>
</dbReference>
<dbReference type="OrthoDB" id="19657at2759"/>
<evidence type="ECO:0000313" key="3">
    <source>
        <dbReference type="Proteomes" id="UP000729913"/>
    </source>
</evidence>
<evidence type="ECO:0000259" key="1">
    <source>
        <dbReference type="Pfam" id="PF00561"/>
    </source>
</evidence>
<dbReference type="PANTHER" id="PTHR46331:SF2">
    <property type="entry name" value="VALACYCLOVIR HYDROLASE"/>
    <property type="match status" value="1"/>
</dbReference>
<name>A0A8J5V8B7_9HYME</name>
<keyword evidence="3" id="KW-1185">Reference proteome</keyword>
<accession>A0A8J5V8B7</accession>
<dbReference type="GO" id="GO:0017171">
    <property type="term" value="F:serine hydrolase activity"/>
    <property type="evidence" value="ECO:0007669"/>
    <property type="project" value="TreeGrafter"/>
</dbReference>
<dbReference type="Pfam" id="PF00561">
    <property type="entry name" value="Abhydrolase_1"/>
    <property type="match status" value="1"/>
</dbReference>
<comment type="caution">
    <text evidence="2">The sequence shown here is derived from an EMBL/GenBank/DDBJ whole genome shotgun (WGS) entry which is preliminary data.</text>
</comment>
<reference evidence="2" key="1">
    <citation type="submission" date="2020-03" db="EMBL/GenBank/DDBJ databases">
        <authorList>
            <person name="Chebbi M.A."/>
            <person name="Drezen J.M."/>
        </authorList>
    </citation>
    <scope>NUCLEOTIDE SEQUENCE</scope>
    <source>
        <tissue evidence="2">Whole body</tissue>
    </source>
</reference>